<comment type="subunit">
    <text evidence="22">Interacts with ABCG40.</text>
</comment>
<dbReference type="SMART" id="SM00220">
    <property type="entry name" value="S_TKc"/>
    <property type="match status" value="2"/>
</dbReference>
<gene>
    <name evidence="27" type="ORF">Tsubulata_008026</name>
</gene>
<evidence type="ECO:0000256" key="14">
    <source>
        <dbReference type="ARBA" id="ARBA00022821"/>
    </source>
</evidence>
<evidence type="ECO:0000256" key="6">
    <source>
        <dbReference type="ARBA" id="ARBA00022475"/>
    </source>
</evidence>
<keyword evidence="12 23" id="KW-0547">Nucleotide-binding</keyword>
<dbReference type="InterPro" id="IPR000719">
    <property type="entry name" value="Prot_kinase_dom"/>
</dbReference>
<dbReference type="CDD" id="cd06899">
    <property type="entry name" value="lectin_legume_LecRK_Arcelin_ConA"/>
    <property type="match status" value="2"/>
</dbReference>
<dbReference type="FunFam" id="1.10.510.10:FF:000240">
    <property type="entry name" value="Lectin-domain containing receptor kinase A4.3"/>
    <property type="match status" value="3"/>
</dbReference>
<dbReference type="GO" id="GO:0004674">
    <property type="term" value="F:protein serine/threonine kinase activity"/>
    <property type="evidence" value="ECO:0007669"/>
    <property type="project" value="UniProtKB-KW"/>
</dbReference>
<evidence type="ECO:0000256" key="3">
    <source>
        <dbReference type="ARBA" id="ARBA00008536"/>
    </source>
</evidence>
<dbReference type="GO" id="GO:0002229">
    <property type="term" value="P:defense response to oomycetes"/>
    <property type="evidence" value="ECO:0007669"/>
    <property type="project" value="UniProtKB-ARBA"/>
</dbReference>
<evidence type="ECO:0000313" key="28">
    <source>
        <dbReference type="Proteomes" id="UP001141552"/>
    </source>
</evidence>
<evidence type="ECO:0000256" key="10">
    <source>
        <dbReference type="ARBA" id="ARBA00022729"/>
    </source>
</evidence>
<dbReference type="CDD" id="cd14066">
    <property type="entry name" value="STKc_IRAK"/>
    <property type="match status" value="2"/>
</dbReference>
<evidence type="ECO:0000256" key="5">
    <source>
        <dbReference type="ARBA" id="ARBA00012513"/>
    </source>
</evidence>
<feature type="binding site" evidence="23">
    <location>
        <position position="1077"/>
    </location>
    <ligand>
        <name>ATP</name>
        <dbReference type="ChEBI" id="CHEBI:30616"/>
    </ligand>
</feature>
<evidence type="ECO:0000256" key="19">
    <source>
        <dbReference type="ARBA" id="ARBA00023180"/>
    </source>
</evidence>
<feature type="compositionally biased region" description="Low complexity" evidence="24">
    <location>
        <begin position="1364"/>
        <end position="1376"/>
    </location>
</feature>
<evidence type="ECO:0000259" key="26">
    <source>
        <dbReference type="PROSITE" id="PS50011"/>
    </source>
</evidence>
<keyword evidence="19" id="KW-0325">Glycoprotein</keyword>
<accession>A0A9Q0JCA4</accession>
<feature type="transmembrane region" description="Helical" evidence="25">
    <location>
        <begin position="213"/>
        <end position="233"/>
    </location>
</feature>
<evidence type="ECO:0000256" key="24">
    <source>
        <dbReference type="SAM" id="MobiDB-lite"/>
    </source>
</evidence>
<evidence type="ECO:0000256" key="15">
    <source>
        <dbReference type="ARBA" id="ARBA00022840"/>
    </source>
</evidence>
<keyword evidence="18" id="KW-0675">Receptor</keyword>
<dbReference type="InterPro" id="IPR019825">
    <property type="entry name" value="Lectin_legB_Mn/Ca_BS"/>
</dbReference>
<evidence type="ECO:0000256" key="17">
    <source>
        <dbReference type="ARBA" id="ARBA00023136"/>
    </source>
</evidence>
<dbReference type="InterPro" id="IPR008271">
    <property type="entry name" value="Ser/Thr_kinase_AS"/>
</dbReference>
<evidence type="ECO:0000256" key="7">
    <source>
        <dbReference type="ARBA" id="ARBA00022527"/>
    </source>
</evidence>
<dbReference type="SUPFAM" id="SSF49899">
    <property type="entry name" value="Concanavalin A-like lectins/glucanases"/>
    <property type="match status" value="2"/>
</dbReference>
<reference evidence="27" key="1">
    <citation type="submission" date="2022-02" db="EMBL/GenBank/DDBJ databases">
        <authorList>
            <person name="Henning P.M."/>
            <person name="McCubbin A.G."/>
            <person name="Shore J.S."/>
        </authorList>
    </citation>
    <scope>NUCLEOTIDE SEQUENCE</scope>
    <source>
        <strain evidence="27">F60SS</strain>
        <tissue evidence="27">Leaves</tissue>
    </source>
</reference>
<comment type="caution">
    <text evidence="27">The sequence shown here is derived from an EMBL/GenBank/DDBJ whole genome shotgun (WGS) entry which is preliminary data.</text>
</comment>
<evidence type="ECO:0000313" key="27">
    <source>
        <dbReference type="EMBL" id="KAJ4836294.1"/>
    </source>
</evidence>
<keyword evidence="7" id="KW-0723">Serine/threonine-protein kinase</keyword>
<dbReference type="PROSITE" id="PS00307">
    <property type="entry name" value="LECTIN_LEGUME_BETA"/>
    <property type="match status" value="1"/>
</dbReference>
<dbReference type="PANTHER" id="PTHR27007">
    <property type="match status" value="1"/>
</dbReference>
<evidence type="ECO:0000256" key="4">
    <source>
        <dbReference type="ARBA" id="ARBA00010217"/>
    </source>
</evidence>
<dbReference type="SUPFAM" id="SSF56112">
    <property type="entry name" value="Protein kinase-like (PK-like)"/>
    <property type="match status" value="3"/>
</dbReference>
<evidence type="ECO:0000256" key="9">
    <source>
        <dbReference type="ARBA" id="ARBA00022692"/>
    </source>
</evidence>
<protein>
    <recommendedName>
        <fullName evidence="5">non-specific serine/threonine protein kinase</fullName>
        <ecNumber evidence="5">2.7.11.1</ecNumber>
    </recommendedName>
</protein>
<evidence type="ECO:0000256" key="12">
    <source>
        <dbReference type="ARBA" id="ARBA00022741"/>
    </source>
</evidence>
<feature type="non-terminal residue" evidence="27">
    <location>
        <position position="1"/>
    </location>
</feature>
<keyword evidence="15 23" id="KW-0067">ATP-binding</keyword>
<dbReference type="InterPro" id="IPR050528">
    <property type="entry name" value="L-type_Lectin-RKs"/>
</dbReference>
<dbReference type="Pfam" id="PF00069">
    <property type="entry name" value="Pkinase"/>
    <property type="match status" value="2"/>
</dbReference>
<dbReference type="Proteomes" id="UP001141552">
    <property type="component" value="Unassembled WGS sequence"/>
</dbReference>
<feature type="domain" description="Protein kinase" evidence="26">
    <location>
        <begin position="278"/>
        <end position="548"/>
    </location>
</feature>
<keyword evidence="6" id="KW-1003">Cell membrane</keyword>
<proteinExistence type="inferred from homology"/>
<feature type="domain" description="Protein kinase" evidence="26">
    <location>
        <begin position="1047"/>
        <end position="1325"/>
    </location>
</feature>
<evidence type="ECO:0000256" key="18">
    <source>
        <dbReference type="ARBA" id="ARBA00023170"/>
    </source>
</evidence>
<evidence type="ECO:0000256" key="1">
    <source>
        <dbReference type="ARBA" id="ARBA00004251"/>
    </source>
</evidence>
<evidence type="ECO:0000256" key="22">
    <source>
        <dbReference type="ARBA" id="ARBA00063357"/>
    </source>
</evidence>
<evidence type="ECO:0000256" key="8">
    <source>
        <dbReference type="ARBA" id="ARBA00022679"/>
    </source>
</evidence>
<dbReference type="Gene3D" id="1.10.510.10">
    <property type="entry name" value="Transferase(Phosphotransferase) domain 1"/>
    <property type="match status" value="3"/>
</dbReference>
<evidence type="ECO:0000256" key="16">
    <source>
        <dbReference type="ARBA" id="ARBA00022989"/>
    </source>
</evidence>
<dbReference type="FunFam" id="2.60.120.200:FF:000103">
    <property type="entry name" value="L-type lectin-domain containing receptor kinase IX.1"/>
    <property type="match status" value="1"/>
</dbReference>
<dbReference type="PROSITE" id="PS00108">
    <property type="entry name" value="PROTEIN_KINASE_ST"/>
    <property type="match status" value="2"/>
</dbReference>
<dbReference type="InterPro" id="IPR011009">
    <property type="entry name" value="Kinase-like_dom_sf"/>
</dbReference>
<comment type="function">
    <text evidence="21">Promotes hydrogen peroxide H(2)O(2) production and cell death.</text>
</comment>
<keyword evidence="16 25" id="KW-1133">Transmembrane helix</keyword>
<comment type="function">
    <text evidence="20">Involved in resistance response to the pathogenic oomycetes Phytophthora infestans and Phytophthora capsici.</text>
</comment>
<dbReference type="Gene3D" id="3.30.200.20">
    <property type="entry name" value="Phosphorylase Kinase, domain 1"/>
    <property type="match status" value="2"/>
</dbReference>
<feature type="binding site" evidence="23">
    <location>
        <position position="308"/>
    </location>
    <ligand>
        <name>ATP</name>
        <dbReference type="ChEBI" id="CHEBI:30616"/>
    </ligand>
</feature>
<keyword evidence="9 25" id="KW-0812">Transmembrane</keyword>
<keyword evidence="11" id="KW-0430">Lectin</keyword>
<comment type="subcellular location">
    <subcellularLocation>
        <location evidence="1">Cell membrane</location>
        <topology evidence="1">Single-pass type I membrane protein</topology>
    </subcellularLocation>
</comment>
<sequence>MCQVTYRERIPIWDSTTRRLTDFTSHYSFYIDIQGRVTYAAGFAFFLASAGFHIPTNSAGGFLGLFNLTTNTSPADKIVHIEFDTFPNPEWDPPLQHVGINNNSLTSANYTPWNATLHAEDTADVWITYNSTSKNLTVSWNYRTTSTPQENKTLSYIIDLREALPAWVNIGFSAATSNVIERHVLQSWEFSSNLEINENGGGKNGKKKITLPVVLSVSGAVLVAIVVIAFAILRRQKRRKRDAAETMILTSINDDDLERRAGPRKFSYSTLASATNNFSNDRKLGEGGFGAVYRGYFSDIHMAVAVKKIKRGSKQGRKEYLTEVKVISQLRHRNLVQLMGWCHDRGEFLLVYEFMPNGSLDHHLFGLKDTLSWGARYRIALGLASALLYLHEEWEQCVVHRDVKSSNVMLDSSFNVKLGDFGLARLMDHELGPRTTGLAGTFGYLAPEYVRTGRASKESDVYSFGVVALEIATGRKASDTFEEKSEVSLVEWIWDLYGCGNLPLAVDAKLESDYDGRQIECLMIVGLWCAHPDHSLRPSIRQAIHVLCFEAPLPDLPPKMPVPVFRVPPLAPANSSGSSENTTASSILAGSKQGRKECLTKTTGLAGTLGYLAPKYISTGRASKESDVYSFRVVAVEIVTERKAANGIEPKDEMMGLVEWVWNLYGSGKLSLAIDERLHGEFDRNQVECLMIVGLWCAHPDRTLRPSIRHAIHVLNSEPNYQTFHRRCLLLCIMFLHFPSDSLSFNFTSFSPNEGNISFQGDAFPSANVLQLTRNAVNDNLTHSAGRASYRNPVRLWDAKTGKLTDFTSHFTFIMRQVQQDWYGDGISFFMAPFDSNIPADSVGGYLALFSPANALNASKENQIVAVEFDSFKNDWDPSSDHVGINVNSIVSVAYVSWKTSIKEGDKANAWISYNSTTKNLTVFLTYAKSPVFSGNCSLWYIVDFREYLPELVRIGFSASTGDWVEVHNILSWTFDSTLEVDEVKNGKKRITGLAVGLTVGIGILACGVICCKKEQDFDISMEDEFQRGTGPKRFTYRELSRATNNFVDSGKLGEGGFGGVYKGLLNESNTEVAVKKVSRGSKQGKKEYVSEVRIISRLRHRNLVQLIGWCHEKGEFLLVYEFMPNGSLDSHLFGGKILLAWSVRYKIALGLASALLYLHEEWEQCVVHRDIKSSNVMLDSNFNAKLGDFGLARLVDHELGSQTTVLAGTMGYLAPECVTTGKASKESDVYSFGVVALEIACGRKPVEIRQEPSKVRLVEMVWDLYGRGQLMEAVDKRLSGDYDERQVECLMTVGLWCCHPDYNHRPSIRQVINVLNFEAPLPGLPANLPVPMYYAPPLNMCKFSYTSSGFTDSGGKCRTTQCSCTTSSSTNTNSSAGSSKALLNTPKSDNLYHITASSHD</sequence>
<dbReference type="EMBL" id="JAKUCV010004166">
    <property type="protein sequence ID" value="KAJ4836294.1"/>
    <property type="molecule type" value="Genomic_DNA"/>
</dbReference>
<dbReference type="GO" id="GO:0030246">
    <property type="term" value="F:carbohydrate binding"/>
    <property type="evidence" value="ECO:0007669"/>
    <property type="project" value="UniProtKB-KW"/>
</dbReference>
<reference evidence="27" key="2">
    <citation type="journal article" date="2023" name="Plants (Basel)">
        <title>Annotation of the Turnera subulata (Passifloraceae) Draft Genome Reveals the S-Locus Evolved after the Divergence of Turneroideae from Passifloroideae in a Stepwise Manner.</title>
        <authorList>
            <person name="Henning P.M."/>
            <person name="Roalson E.H."/>
            <person name="Mir W."/>
            <person name="McCubbin A.G."/>
            <person name="Shore J.S."/>
        </authorList>
    </citation>
    <scope>NUCLEOTIDE SEQUENCE</scope>
    <source>
        <strain evidence="27">F60SS</strain>
    </source>
</reference>
<keyword evidence="8" id="KW-0808">Transferase</keyword>
<evidence type="ECO:0000256" key="13">
    <source>
        <dbReference type="ARBA" id="ARBA00022777"/>
    </source>
</evidence>
<dbReference type="GO" id="GO:0005524">
    <property type="term" value="F:ATP binding"/>
    <property type="evidence" value="ECO:0007669"/>
    <property type="project" value="UniProtKB-UniRule"/>
</dbReference>
<evidence type="ECO:0000256" key="20">
    <source>
        <dbReference type="ARBA" id="ARBA00058054"/>
    </source>
</evidence>
<comment type="similarity">
    <text evidence="4">In the C-terminal section; belongs to the protein kinase superfamily. Ser/Thr protein kinase family.</text>
</comment>
<dbReference type="OrthoDB" id="2014828at2759"/>
<dbReference type="Pfam" id="PF00139">
    <property type="entry name" value="Lectin_legB"/>
    <property type="match status" value="2"/>
</dbReference>
<name>A0A9Q0JCA4_9ROSI</name>
<evidence type="ECO:0000256" key="11">
    <source>
        <dbReference type="ARBA" id="ARBA00022734"/>
    </source>
</evidence>
<evidence type="ECO:0000256" key="2">
    <source>
        <dbReference type="ARBA" id="ARBA00007606"/>
    </source>
</evidence>
<dbReference type="FunFam" id="3.30.200.20:FF:000168">
    <property type="entry name" value="L-type lectin-domain containing receptor kinase IX.1"/>
    <property type="match status" value="2"/>
</dbReference>
<dbReference type="EC" id="2.7.11.1" evidence="5"/>
<comment type="similarity">
    <text evidence="2">Belongs to the leguminous lectin family.</text>
</comment>
<keyword evidence="14" id="KW-0611">Plant defense</keyword>
<dbReference type="GO" id="GO:0005886">
    <property type="term" value="C:plasma membrane"/>
    <property type="evidence" value="ECO:0007669"/>
    <property type="project" value="UniProtKB-SubCell"/>
</dbReference>
<evidence type="ECO:0000256" key="25">
    <source>
        <dbReference type="SAM" id="Phobius"/>
    </source>
</evidence>
<dbReference type="Gene3D" id="2.60.120.200">
    <property type="match status" value="2"/>
</dbReference>
<dbReference type="PROSITE" id="PS00107">
    <property type="entry name" value="PROTEIN_KINASE_ATP"/>
    <property type="match status" value="2"/>
</dbReference>
<dbReference type="InterPro" id="IPR017441">
    <property type="entry name" value="Protein_kinase_ATP_BS"/>
</dbReference>
<evidence type="ECO:0000256" key="23">
    <source>
        <dbReference type="PROSITE-ProRule" id="PRU10141"/>
    </source>
</evidence>
<keyword evidence="28" id="KW-1185">Reference proteome</keyword>
<feature type="region of interest" description="Disordered" evidence="24">
    <location>
        <begin position="1364"/>
        <end position="1385"/>
    </location>
</feature>
<dbReference type="InterPro" id="IPR013320">
    <property type="entry name" value="ConA-like_dom_sf"/>
</dbReference>
<dbReference type="PROSITE" id="PS50011">
    <property type="entry name" value="PROTEIN_KINASE_DOM"/>
    <property type="match status" value="2"/>
</dbReference>
<keyword evidence="17 25" id="KW-0472">Membrane</keyword>
<comment type="similarity">
    <text evidence="3">In the N-terminal section; belongs to the leguminous lectin family.</text>
</comment>
<organism evidence="27 28">
    <name type="scientific">Turnera subulata</name>
    <dbReference type="NCBI Taxonomy" id="218843"/>
    <lineage>
        <taxon>Eukaryota</taxon>
        <taxon>Viridiplantae</taxon>
        <taxon>Streptophyta</taxon>
        <taxon>Embryophyta</taxon>
        <taxon>Tracheophyta</taxon>
        <taxon>Spermatophyta</taxon>
        <taxon>Magnoliopsida</taxon>
        <taxon>eudicotyledons</taxon>
        <taxon>Gunneridae</taxon>
        <taxon>Pentapetalae</taxon>
        <taxon>rosids</taxon>
        <taxon>fabids</taxon>
        <taxon>Malpighiales</taxon>
        <taxon>Passifloraceae</taxon>
        <taxon>Turnera</taxon>
    </lineage>
</organism>
<keyword evidence="10" id="KW-0732">Signal</keyword>
<dbReference type="InterPro" id="IPR001220">
    <property type="entry name" value="Legume_lectin_dom"/>
</dbReference>
<keyword evidence="13" id="KW-0418">Kinase</keyword>
<dbReference type="GO" id="GO:0009626">
    <property type="term" value="P:plant-type hypersensitive response"/>
    <property type="evidence" value="ECO:0007669"/>
    <property type="project" value="UniProtKB-ARBA"/>
</dbReference>
<evidence type="ECO:0000256" key="21">
    <source>
        <dbReference type="ARBA" id="ARBA00058818"/>
    </source>
</evidence>